<dbReference type="GO" id="GO:0006309">
    <property type="term" value="P:apoptotic DNA fragmentation"/>
    <property type="evidence" value="ECO:0007669"/>
    <property type="project" value="TreeGrafter"/>
</dbReference>
<dbReference type="InterPro" id="IPR004947">
    <property type="entry name" value="DNase_II"/>
</dbReference>
<organism evidence="3">
    <name type="scientific">Haliotis cracherodii</name>
    <name type="common">Black abalone</name>
    <dbReference type="NCBI Taxonomy" id="6455"/>
    <lineage>
        <taxon>Eukaryota</taxon>
        <taxon>Metazoa</taxon>
        <taxon>Spiralia</taxon>
        <taxon>Lophotrochozoa</taxon>
        <taxon>Mollusca</taxon>
        <taxon>Gastropoda</taxon>
        <taxon>Vetigastropoda</taxon>
        <taxon>Lepetellida</taxon>
        <taxon>Haliotoidea</taxon>
        <taxon>Haliotidae</taxon>
        <taxon>Haliotis</taxon>
    </lineage>
</organism>
<evidence type="ECO:0000256" key="2">
    <source>
        <dbReference type="ARBA" id="ARBA00022801"/>
    </source>
</evidence>
<protein>
    <submittedName>
        <fullName evidence="3">Plancitoxin</fullName>
    </submittedName>
</protein>
<dbReference type="Pfam" id="PF03265">
    <property type="entry name" value="DNase_II"/>
    <property type="match status" value="1"/>
</dbReference>
<name>C5H4P3_HALCR</name>
<dbReference type="GO" id="GO:0004531">
    <property type="term" value="F:deoxyribonuclease II activity"/>
    <property type="evidence" value="ECO:0007669"/>
    <property type="project" value="InterPro"/>
</dbReference>
<proteinExistence type="evidence at transcript level"/>
<sequence length="184" mass="20355">RVAPVGASVRHDSGHFYMDVNNPTWTLSKVLMKDPKHAVYNTLQTIYQAKTTDDFAYVMYNDKTPAGKEPESDGHSKGVFAFDKEAGFWLVHSTPGFPPNRADGYNWPDTALVNGQSFLCVSYTYSQLNNIASQIVYNYVQVYDQMASASFLSGNPSLAAVINHKHPGRTTANKLQLTSKQGTP</sequence>
<keyword evidence="2" id="KW-0378">Hydrolase</keyword>
<dbReference type="PANTHER" id="PTHR10858:SF23">
    <property type="entry name" value="DEOXYRIBONUCLEASE II"/>
    <property type="match status" value="1"/>
</dbReference>
<dbReference type="PANTHER" id="PTHR10858">
    <property type="entry name" value="DEOXYRIBONUCLEASE II"/>
    <property type="match status" value="1"/>
</dbReference>
<evidence type="ECO:0000256" key="1">
    <source>
        <dbReference type="ARBA" id="ARBA00007527"/>
    </source>
</evidence>
<dbReference type="CDD" id="cd09120">
    <property type="entry name" value="PLDc_DNaseII_1"/>
    <property type="match status" value="1"/>
</dbReference>
<comment type="similarity">
    <text evidence="1">Belongs to the DNase II family.</text>
</comment>
<accession>C5H4P3</accession>
<feature type="non-terminal residue" evidence="3">
    <location>
        <position position="1"/>
    </location>
</feature>
<dbReference type="AlphaFoldDB" id="C5H4P3"/>
<feature type="non-terminal residue" evidence="3">
    <location>
        <position position="184"/>
    </location>
</feature>
<dbReference type="EMBL" id="EU719200">
    <property type="protein sequence ID" value="ACF21842.1"/>
    <property type="molecule type" value="mRNA"/>
</dbReference>
<evidence type="ECO:0000313" key="3">
    <source>
        <dbReference type="EMBL" id="ACF21842.1"/>
    </source>
</evidence>
<reference evidence="3" key="1">
    <citation type="submission" date="2008-05" db="EMBL/GenBank/DDBJ databases">
        <title>Gene expression associated with immune response in black abalone (Haliotis cracherodii).</title>
        <authorList>
            <person name="Roberts S.B."/>
            <person name="White S.J."/>
        </authorList>
    </citation>
    <scope>NUCLEOTIDE SEQUENCE</scope>
</reference>